<evidence type="ECO:0000313" key="4">
    <source>
        <dbReference type="EMBL" id="KAL5105533.1"/>
    </source>
</evidence>
<dbReference type="EMBL" id="JAKROA010000008">
    <property type="protein sequence ID" value="KAL5105533.1"/>
    <property type="molecule type" value="Genomic_DNA"/>
</dbReference>
<name>A0ABR4Q832_9CEST</name>
<evidence type="ECO:0000256" key="1">
    <source>
        <dbReference type="ARBA" id="ARBA00006499"/>
    </source>
</evidence>
<dbReference type="PANTHER" id="PTHR10655">
    <property type="entry name" value="LYSOPHOSPHOLIPASE-RELATED"/>
    <property type="match status" value="1"/>
</dbReference>
<dbReference type="Pfam" id="PF02230">
    <property type="entry name" value="Abhydrolase_2"/>
    <property type="match status" value="1"/>
</dbReference>
<dbReference type="InterPro" id="IPR003140">
    <property type="entry name" value="PLipase/COase/thioEstase"/>
</dbReference>
<reference evidence="4 5" key="1">
    <citation type="journal article" date="2022" name="Front. Cell. Infect. Microbiol.">
        <title>The Genomes of Two Strains of Taenia crassiceps the Animal Model for the Study of Human Cysticercosis.</title>
        <authorList>
            <person name="Bobes R.J."/>
            <person name="Estrada K."/>
            <person name="Rios-Valencia D.G."/>
            <person name="Calderon-Gallegos A."/>
            <person name="de la Torre P."/>
            <person name="Carrero J.C."/>
            <person name="Sanchez-Flores A."/>
            <person name="Laclette J.P."/>
        </authorList>
    </citation>
    <scope>NUCLEOTIDE SEQUENCE [LARGE SCALE GENOMIC DNA]</scope>
    <source>
        <strain evidence="4">WFUcys</strain>
    </source>
</reference>
<dbReference type="Gene3D" id="3.40.50.1820">
    <property type="entry name" value="alpha/beta hydrolase"/>
    <property type="match status" value="1"/>
</dbReference>
<feature type="domain" description="Phospholipase/carboxylesterase/thioesterase" evidence="3">
    <location>
        <begin position="194"/>
        <end position="411"/>
    </location>
</feature>
<comment type="similarity">
    <text evidence="1">Belongs to the AB hydrolase superfamily. AB hydrolase 2 family.</text>
</comment>
<sequence length="414" mass="45029">MGLNAESLPPLWTAVKVGCCNSREFRGYLCGASDGSGGNCSNSNLVLCSIPERKIIFVCGWSIEKVDVLTDYPPLPEEVKSRLEEIYASVMKAEVVVNGADSLDLRRQSVLRYFGPFAAKAGEDGKIILYDGVVTVLPPYLPSSCQGTNPMCKETAGFNRLGWHSGVISLHVQLMGNWFCGHYAKDSQVESITAEVIKSRTEHRSTLVFLHGLGDSGRNWSQQLKKIVPPHCKVICPNAQPIEVSINQNAVMPAWFDVYGLTVDAPQDEAGIMKAADQITRIIKAEVETGEVALEHIVLGGFSQGGSVALYTALTDANLRGLAGVVVLSSWLPLAQQLASDPSQIQADRSLPILHCHGAVDSLVPYAIGSLTNAFLRNFYFTSTELHKIADLGHTCNEEEMRLAQSFIHKVLTI</sequence>
<evidence type="ECO:0000256" key="2">
    <source>
        <dbReference type="ARBA" id="ARBA00012423"/>
    </source>
</evidence>
<gene>
    <name evidence="4" type="ORF">TcWFU_007316</name>
</gene>
<keyword evidence="5" id="KW-1185">Reference proteome</keyword>
<dbReference type="InterPro" id="IPR029058">
    <property type="entry name" value="AB_hydrolase_fold"/>
</dbReference>
<evidence type="ECO:0000313" key="5">
    <source>
        <dbReference type="Proteomes" id="UP001651158"/>
    </source>
</evidence>
<dbReference type="PANTHER" id="PTHR10655:SF68">
    <property type="entry name" value="PALMITOYL-PROTEIN HYDROLASE"/>
    <property type="match status" value="1"/>
</dbReference>
<evidence type="ECO:0000259" key="3">
    <source>
        <dbReference type="Pfam" id="PF02230"/>
    </source>
</evidence>
<comment type="caution">
    <text evidence="4">The sequence shown here is derived from an EMBL/GenBank/DDBJ whole genome shotgun (WGS) entry which is preliminary data.</text>
</comment>
<dbReference type="EC" id="3.1.2.22" evidence="2"/>
<accession>A0ABR4Q832</accession>
<dbReference type="Proteomes" id="UP001651158">
    <property type="component" value="Unassembled WGS sequence"/>
</dbReference>
<proteinExistence type="inferred from homology"/>
<protein>
    <recommendedName>
        <fullName evidence="2">palmitoyl-protein hydrolase</fullName>
        <ecNumber evidence="2">3.1.2.22</ecNumber>
    </recommendedName>
</protein>
<dbReference type="InterPro" id="IPR050565">
    <property type="entry name" value="LYPA1-2/EST-like"/>
</dbReference>
<dbReference type="SUPFAM" id="SSF53474">
    <property type="entry name" value="alpha/beta-Hydrolases"/>
    <property type="match status" value="1"/>
</dbReference>
<organism evidence="4 5">
    <name type="scientific">Taenia crassiceps</name>
    <dbReference type="NCBI Taxonomy" id="6207"/>
    <lineage>
        <taxon>Eukaryota</taxon>
        <taxon>Metazoa</taxon>
        <taxon>Spiralia</taxon>
        <taxon>Lophotrochozoa</taxon>
        <taxon>Platyhelminthes</taxon>
        <taxon>Cestoda</taxon>
        <taxon>Eucestoda</taxon>
        <taxon>Cyclophyllidea</taxon>
        <taxon>Taeniidae</taxon>
        <taxon>Taenia</taxon>
    </lineage>
</organism>